<evidence type="ECO:0000256" key="1">
    <source>
        <dbReference type="SAM" id="MobiDB-lite"/>
    </source>
</evidence>
<feature type="region of interest" description="Disordered" evidence="1">
    <location>
        <begin position="1"/>
        <end position="30"/>
    </location>
</feature>
<evidence type="ECO:0000313" key="2">
    <source>
        <dbReference type="EMBL" id="KAJ1724949.1"/>
    </source>
</evidence>
<reference evidence="2" key="1">
    <citation type="submission" date="2022-07" db="EMBL/GenBank/DDBJ databases">
        <title>Phylogenomic reconstructions and comparative analyses of Kickxellomycotina fungi.</title>
        <authorList>
            <person name="Reynolds N.K."/>
            <person name="Stajich J.E."/>
            <person name="Barry K."/>
            <person name="Grigoriev I.V."/>
            <person name="Crous P."/>
            <person name="Smith M.E."/>
        </authorList>
    </citation>
    <scope>NUCLEOTIDE SEQUENCE</scope>
    <source>
        <strain evidence="2">BCRC 34381</strain>
    </source>
</reference>
<keyword evidence="3" id="KW-1185">Reference proteome</keyword>
<gene>
    <name evidence="2" type="ORF">LPJ61_005687</name>
</gene>
<feature type="non-terminal residue" evidence="2">
    <location>
        <position position="238"/>
    </location>
</feature>
<feature type="compositionally biased region" description="Low complexity" evidence="1">
    <location>
        <begin position="220"/>
        <end position="238"/>
    </location>
</feature>
<accession>A0A9W7Y172</accession>
<dbReference type="Proteomes" id="UP001143981">
    <property type="component" value="Unassembled WGS sequence"/>
</dbReference>
<comment type="caution">
    <text evidence="2">The sequence shown here is derived from an EMBL/GenBank/DDBJ whole genome shotgun (WGS) entry which is preliminary data.</text>
</comment>
<sequence length="238" mass="24259">MVAQHASYGGGIEAPPSGSQSMQAEGAPSYLTHQLSGSGWSVAKPAVASLNLPMPAPAKSPTGFKGRSCFAPISMQGGMDEPIQSFIRLRTTADIAAAMDAAAAGDKDALRAIQATTMQSDMDNVPTEPADPRVEFSSHRPLSYSTPLPLMPDAALPRISPASGPSRISPRASILMPSTPASPTQDTSSASTGGFGAAPAPTPEPAVQQSPPLPLPPTAPLAFASAAPAQLQPKLSRN</sequence>
<name>A0A9W7Y172_9FUNG</name>
<dbReference type="EMBL" id="JANBOI010002058">
    <property type="protein sequence ID" value="KAJ1724949.1"/>
    <property type="molecule type" value="Genomic_DNA"/>
</dbReference>
<dbReference type="OrthoDB" id="5598767at2759"/>
<proteinExistence type="predicted"/>
<feature type="compositionally biased region" description="Polar residues" evidence="1">
    <location>
        <begin position="179"/>
        <end position="192"/>
    </location>
</feature>
<feature type="region of interest" description="Disordered" evidence="1">
    <location>
        <begin position="122"/>
        <end position="238"/>
    </location>
</feature>
<dbReference type="AlphaFoldDB" id="A0A9W7Y172"/>
<organism evidence="2 3">
    <name type="scientific">Coemansia biformis</name>
    <dbReference type="NCBI Taxonomy" id="1286918"/>
    <lineage>
        <taxon>Eukaryota</taxon>
        <taxon>Fungi</taxon>
        <taxon>Fungi incertae sedis</taxon>
        <taxon>Zoopagomycota</taxon>
        <taxon>Kickxellomycotina</taxon>
        <taxon>Kickxellomycetes</taxon>
        <taxon>Kickxellales</taxon>
        <taxon>Kickxellaceae</taxon>
        <taxon>Coemansia</taxon>
    </lineage>
</organism>
<evidence type="ECO:0000313" key="3">
    <source>
        <dbReference type="Proteomes" id="UP001143981"/>
    </source>
</evidence>
<protein>
    <submittedName>
        <fullName evidence="2">Uncharacterized protein</fullName>
    </submittedName>
</protein>